<protein>
    <submittedName>
        <fullName evidence="1">DUF721 domain-containing protein</fullName>
    </submittedName>
</protein>
<comment type="caution">
    <text evidence="1">The sequence shown here is derived from an EMBL/GenBank/DDBJ whole genome shotgun (WGS) entry which is preliminary data.</text>
</comment>
<proteinExistence type="predicted"/>
<gene>
    <name evidence="1" type="ORF">GQ651_16390</name>
</gene>
<name>A0A7C9IIS4_9RHOB</name>
<dbReference type="PANTHER" id="PTHR36456:SF1">
    <property type="entry name" value="UPF0232 PROTEIN SCO3875"/>
    <property type="match status" value="1"/>
</dbReference>
<sequence length="168" mass="18044">MSVKGRKSGFKRAATLLQSRIRTAGETRGFAVTRLLTHWPDIVGPDIARAARPVEVSYGRGFGATLTVLTTGAEAPMLEMQKETIRERVNACYGYAAISKVRLTQTAATGFSEGRADFEYRPAGKEPAGPDPETLRQADEAVADVANDGLRAALGRLGANILTQSKQH</sequence>
<dbReference type="PIRSF" id="PIRSF032064">
    <property type="entry name" value="UCP032064"/>
    <property type="match status" value="1"/>
</dbReference>
<dbReference type="Proteomes" id="UP000480350">
    <property type="component" value="Unassembled WGS sequence"/>
</dbReference>
<organism evidence="1 2">
    <name type="scientific">Kangsaoukella pontilimi</name>
    <dbReference type="NCBI Taxonomy" id="2691042"/>
    <lineage>
        <taxon>Bacteria</taxon>
        <taxon>Pseudomonadati</taxon>
        <taxon>Pseudomonadota</taxon>
        <taxon>Alphaproteobacteria</taxon>
        <taxon>Rhodobacterales</taxon>
        <taxon>Paracoccaceae</taxon>
        <taxon>Kangsaoukella</taxon>
    </lineage>
</organism>
<dbReference type="EMBL" id="WUPT01000003">
    <property type="protein sequence ID" value="MXQ09427.1"/>
    <property type="molecule type" value="Genomic_DNA"/>
</dbReference>
<reference evidence="1 2" key="1">
    <citation type="submission" date="2019-12" db="EMBL/GenBank/DDBJ databases">
        <authorList>
            <person name="Lee S.D."/>
        </authorList>
    </citation>
    <scope>NUCLEOTIDE SEQUENCE [LARGE SCALE GENOMIC DNA]</scope>
    <source>
        <strain evidence="1 2">GH1-50</strain>
    </source>
</reference>
<dbReference type="InterPro" id="IPR007922">
    <property type="entry name" value="DciA-like"/>
</dbReference>
<dbReference type="InterPro" id="IPR010593">
    <property type="entry name" value="DUF1159"/>
</dbReference>
<dbReference type="RefSeq" id="WP_160765353.1">
    <property type="nucleotide sequence ID" value="NZ_WUPT01000003.1"/>
</dbReference>
<dbReference type="AlphaFoldDB" id="A0A7C9IIS4"/>
<dbReference type="PANTHER" id="PTHR36456">
    <property type="entry name" value="UPF0232 PROTEIN SCO3875"/>
    <property type="match status" value="1"/>
</dbReference>
<accession>A0A7C9IIS4</accession>
<keyword evidence="2" id="KW-1185">Reference proteome</keyword>
<evidence type="ECO:0000313" key="1">
    <source>
        <dbReference type="EMBL" id="MXQ09427.1"/>
    </source>
</evidence>
<evidence type="ECO:0000313" key="2">
    <source>
        <dbReference type="Proteomes" id="UP000480350"/>
    </source>
</evidence>
<reference evidence="1 2" key="2">
    <citation type="submission" date="2020-03" db="EMBL/GenBank/DDBJ databases">
        <title>Kangsaoukella pontilimi gen. nov., sp. nov., a new member of the family Rhodobacteraceae isolated from a tidal mudflat.</title>
        <authorList>
            <person name="Kim I.S."/>
        </authorList>
    </citation>
    <scope>NUCLEOTIDE SEQUENCE [LARGE SCALE GENOMIC DNA]</scope>
    <source>
        <strain evidence="1 2">GH1-50</strain>
    </source>
</reference>
<dbReference type="Pfam" id="PF05258">
    <property type="entry name" value="DciA"/>
    <property type="match status" value="1"/>
</dbReference>